<dbReference type="Proteomes" id="UP000024635">
    <property type="component" value="Unassembled WGS sequence"/>
</dbReference>
<dbReference type="EMBL" id="JARK01000173">
    <property type="protein sequence ID" value="EYC41345.1"/>
    <property type="molecule type" value="Genomic_DNA"/>
</dbReference>
<evidence type="ECO:0000256" key="1">
    <source>
        <dbReference type="SAM" id="MobiDB-lite"/>
    </source>
</evidence>
<comment type="caution">
    <text evidence="2">The sequence shown here is derived from an EMBL/GenBank/DDBJ whole genome shotgun (WGS) entry which is preliminary data.</text>
</comment>
<gene>
    <name evidence="2" type="primary">Acey_s0573.g171</name>
    <name evidence="2" type="ORF">Y032_0573g171</name>
</gene>
<keyword evidence="3" id="KW-1185">Reference proteome</keyword>
<sequence length="71" mass="8303">MSNENEYNTDHRIVDDTPYPNSSFSRHRTFHHTYDDSPRMKVTIIDSSQEAPLERKLLEALGKTPIARDEQ</sequence>
<proteinExistence type="predicted"/>
<name>A0A016WNW0_9BILA</name>
<evidence type="ECO:0000313" key="2">
    <source>
        <dbReference type="EMBL" id="EYC41345.1"/>
    </source>
</evidence>
<feature type="region of interest" description="Disordered" evidence="1">
    <location>
        <begin position="1"/>
        <end position="31"/>
    </location>
</feature>
<organism evidence="2 3">
    <name type="scientific">Ancylostoma ceylanicum</name>
    <dbReference type="NCBI Taxonomy" id="53326"/>
    <lineage>
        <taxon>Eukaryota</taxon>
        <taxon>Metazoa</taxon>
        <taxon>Ecdysozoa</taxon>
        <taxon>Nematoda</taxon>
        <taxon>Chromadorea</taxon>
        <taxon>Rhabditida</taxon>
        <taxon>Rhabditina</taxon>
        <taxon>Rhabditomorpha</taxon>
        <taxon>Strongyloidea</taxon>
        <taxon>Ancylostomatidae</taxon>
        <taxon>Ancylostomatinae</taxon>
        <taxon>Ancylostoma</taxon>
    </lineage>
</organism>
<dbReference type="AlphaFoldDB" id="A0A016WNW0"/>
<reference evidence="3" key="1">
    <citation type="journal article" date="2015" name="Nat. Genet.">
        <title>The genome and transcriptome of the zoonotic hookworm Ancylostoma ceylanicum identify infection-specific gene families.</title>
        <authorList>
            <person name="Schwarz E.M."/>
            <person name="Hu Y."/>
            <person name="Antoshechkin I."/>
            <person name="Miller M.M."/>
            <person name="Sternberg P.W."/>
            <person name="Aroian R.V."/>
        </authorList>
    </citation>
    <scope>NUCLEOTIDE SEQUENCE</scope>
    <source>
        <strain evidence="3">HY135</strain>
    </source>
</reference>
<accession>A0A016WNW0</accession>
<protein>
    <submittedName>
        <fullName evidence="2">Uncharacterized protein</fullName>
    </submittedName>
</protein>
<evidence type="ECO:0000313" key="3">
    <source>
        <dbReference type="Proteomes" id="UP000024635"/>
    </source>
</evidence>